<dbReference type="InterPro" id="IPR032675">
    <property type="entry name" value="LRR_dom_sf"/>
</dbReference>
<dbReference type="EMBL" id="MU839016">
    <property type="protein sequence ID" value="KAK1765275.1"/>
    <property type="molecule type" value="Genomic_DNA"/>
</dbReference>
<comment type="caution">
    <text evidence="1">The sequence shown here is derived from an EMBL/GenBank/DDBJ whole genome shotgun (WGS) entry which is preliminary data.</text>
</comment>
<protein>
    <recommendedName>
        <fullName evidence="3">F-box domain-containing protein</fullName>
    </recommendedName>
</protein>
<dbReference type="Gene3D" id="3.80.10.10">
    <property type="entry name" value="Ribonuclease Inhibitor"/>
    <property type="match status" value="1"/>
</dbReference>
<dbReference type="Proteomes" id="UP001244011">
    <property type="component" value="Unassembled WGS sequence"/>
</dbReference>
<evidence type="ECO:0000313" key="1">
    <source>
        <dbReference type="EMBL" id="KAK1765275.1"/>
    </source>
</evidence>
<name>A0AAJ0BVJ9_9PEZI</name>
<reference evidence="1" key="1">
    <citation type="submission" date="2023-06" db="EMBL/GenBank/DDBJ databases">
        <title>Genome-scale phylogeny and comparative genomics of the fungal order Sordariales.</title>
        <authorList>
            <consortium name="Lawrence Berkeley National Laboratory"/>
            <person name="Hensen N."/>
            <person name="Bonometti L."/>
            <person name="Westerberg I."/>
            <person name="Brannstrom I.O."/>
            <person name="Guillou S."/>
            <person name="Cros-Aarteil S."/>
            <person name="Calhoun S."/>
            <person name="Haridas S."/>
            <person name="Kuo A."/>
            <person name="Mondo S."/>
            <person name="Pangilinan J."/>
            <person name="Riley R."/>
            <person name="Labutti K."/>
            <person name="Andreopoulos B."/>
            <person name="Lipzen A."/>
            <person name="Chen C."/>
            <person name="Yanf M."/>
            <person name="Daum C."/>
            <person name="Ng V."/>
            <person name="Clum A."/>
            <person name="Steindorff A."/>
            <person name="Ohm R."/>
            <person name="Martin F."/>
            <person name="Silar P."/>
            <person name="Natvig D."/>
            <person name="Lalanne C."/>
            <person name="Gautier V."/>
            <person name="Ament-Velasquez S.L."/>
            <person name="Kruys A."/>
            <person name="Hutchinson M.I."/>
            <person name="Powell A.J."/>
            <person name="Barry K."/>
            <person name="Miller A.N."/>
            <person name="Grigoriev I.V."/>
            <person name="Debuchy R."/>
            <person name="Gladieux P."/>
            <person name="Thoren M.H."/>
            <person name="Johannesson H."/>
        </authorList>
    </citation>
    <scope>NUCLEOTIDE SEQUENCE</scope>
    <source>
        <strain evidence="1">8032-3</strain>
    </source>
</reference>
<evidence type="ECO:0000313" key="2">
    <source>
        <dbReference type="Proteomes" id="UP001244011"/>
    </source>
</evidence>
<sequence length="273" mass="30147">MIPGEMQCGTFFPPSTTKTLLPSLRSLRLRFPDPNAGSSHDLGQVASLLERAPNLELLEVSRCLRTPPGLALGNLKWLKLNLSVLTWGQLTQLAAACPKLEAFISHVPKRGARFPGDLFGPGDIVREILPCKDTLRHFEISFGGLACGCFMREQAITSLKEFANLQTLVLDCACLCYGVIGKPSVHADLFIETLPASIETIFINFTHHCMYKPILTLAWELRNGTFPHLKTFRVTRSIAGFTTDSFGPLKSAMSESGVLFTSMDSIKFNLRNF</sequence>
<dbReference type="SUPFAM" id="SSF52047">
    <property type="entry name" value="RNI-like"/>
    <property type="match status" value="1"/>
</dbReference>
<proteinExistence type="predicted"/>
<gene>
    <name evidence="1" type="ORF">QBC33DRAFT_175971</name>
</gene>
<keyword evidence="2" id="KW-1185">Reference proteome</keyword>
<dbReference type="AlphaFoldDB" id="A0AAJ0BVJ9"/>
<evidence type="ECO:0008006" key="3">
    <source>
        <dbReference type="Google" id="ProtNLM"/>
    </source>
</evidence>
<organism evidence="1 2">
    <name type="scientific">Phialemonium atrogriseum</name>
    <dbReference type="NCBI Taxonomy" id="1093897"/>
    <lineage>
        <taxon>Eukaryota</taxon>
        <taxon>Fungi</taxon>
        <taxon>Dikarya</taxon>
        <taxon>Ascomycota</taxon>
        <taxon>Pezizomycotina</taxon>
        <taxon>Sordariomycetes</taxon>
        <taxon>Sordariomycetidae</taxon>
        <taxon>Cephalothecales</taxon>
        <taxon>Cephalothecaceae</taxon>
        <taxon>Phialemonium</taxon>
    </lineage>
</organism>
<dbReference type="GeneID" id="85305580"/>
<dbReference type="RefSeq" id="XP_060281488.1">
    <property type="nucleotide sequence ID" value="XM_060422393.1"/>
</dbReference>
<accession>A0AAJ0BVJ9</accession>